<name>A0AAV1HIX7_XYRNO</name>
<protein>
    <submittedName>
        <fullName evidence="2">Uncharacterized protein</fullName>
    </submittedName>
</protein>
<dbReference type="EMBL" id="OY660885">
    <property type="protein sequence ID" value="CAJ1085021.1"/>
    <property type="molecule type" value="Genomic_DNA"/>
</dbReference>
<accession>A0AAV1HIX7</accession>
<gene>
    <name evidence="2" type="ORF">XNOV1_A041097</name>
</gene>
<keyword evidence="3" id="KW-1185">Reference proteome</keyword>
<evidence type="ECO:0000256" key="1">
    <source>
        <dbReference type="SAM" id="SignalP"/>
    </source>
</evidence>
<organism evidence="2 3">
    <name type="scientific">Xyrichtys novacula</name>
    <name type="common">Pearly razorfish</name>
    <name type="synonym">Hemipteronotus novacula</name>
    <dbReference type="NCBI Taxonomy" id="13765"/>
    <lineage>
        <taxon>Eukaryota</taxon>
        <taxon>Metazoa</taxon>
        <taxon>Chordata</taxon>
        <taxon>Craniata</taxon>
        <taxon>Vertebrata</taxon>
        <taxon>Euteleostomi</taxon>
        <taxon>Actinopterygii</taxon>
        <taxon>Neopterygii</taxon>
        <taxon>Teleostei</taxon>
        <taxon>Neoteleostei</taxon>
        <taxon>Acanthomorphata</taxon>
        <taxon>Eupercaria</taxon>
        <taxon>Labriformes</taxon>
        <taxon>Labridae</taxon>
        <taxon>Xyrichtys</taxon>
    </lineage>
</organism>
<dbReference type="AlphaFoldDB" id="A0AAV1HIX7"/>
<evidence type="ECO:0000313" key="2">
    <source>
        <dbReference type="EMBL" id="CAJ1085021.1"/>
    </source>
</evidence>
<feature type="chain" id="PRO_5043897816" evidence="1">
    <location>
        <begin position="23"/>
        <end position="156"/>
    </location>
</feature>
<keyword evidence="1" id="KW-0732">Signal</keyword>
<sequence>MCLIGTLLRNVLVVVLLTNSSGKRRCNYAEILGSYREVIFVELQNLNFTASANTPKERDICPSGKARRILVSIYSKTRQMQCHRSGKQLSELEKPLKNMEQLIINNCSPAYLGQTPPCSAVGKIQGKKRKRTRLIKVIKALITCWQKLQTVLVLSK</sequence>
<dbReference type="Proteomes" id="UP001178508">
    <property type="component" value="Chromosome 22"/>
</dbReference>
<reference evidence="2" key="1">
    <citation type="submission" date="2023-08" db="EMBL/GenBank/DDBJ databases">
        <authorList>
            <person name="Alioto T."/>
            <person name="Alioto T."/>
            <person name="Gomez Garrido J."/>
        </authorList>
    </citation>
    <scope>NUCLEOTIDE SEQUENCE</scope>
</reference>
<feature type="signal peptide" evidence="1">
    <location>
        <begin position="1"/>
        <end position="22"/>
    </location>
</feature>
<proteinExistence type="predicted"/>
<evidence type="ECO:0000313" key="3">
    <source>
        <dbReference type="Proteomes" id="UP001178508"/>
    </source>
</evidence>